<dbReference type="Gene3D" id="3.40.50.300">
    <property type="entry name" value="P-loop containing nucleotide triphosphate hydrolases"/>
    <property type="match status" value="1"/>
</dbReference>
<dbReference type="SUPFAM" id="SSF52540">
    <property type="entry name" value="P-loop containing nucleoside triphosphate hydrolases"/>
    <property type="match status" value="1"/>
</dbReference>
<keyword evidence="6" id="KW-1185">Reference proteome</keyword>
<dbReference type="GO" id="GO:0005886">
    <property type="term" value="C:plasma membrane"/>
    <property type="evidence" value="ECO:0007669"/>
    <property type="project" value="TreeGrafter"/>
</dbReference>
<gene>
    <name evidence="5" type="ORF">EBO34_03010</name>
</gene>
<dbReference type="SMART" id="SM00382">
    <property type="entry name" value="AAA"/>
    <property type="match status" value="1"/>
</dbReference>
<feature type="domain" description="Bacterial type II secretion system protein E" evidence="4">
    <location>
        <begin position="203"/>
        <end position="217"/>
    </location>
</feature>
<dbReference type="Pfam" id="PF00437">
    <property type="entry name" value="T2SSE"/>
    <property type="match status" value="1"/>
</dbReference>
<organism evidence="5 6">
    <name type="scientific">Alteribacter keqinensis</name>
    <dbReference type="NCBI Taxonomy" id="2483800"/>
    <lineage>
        <taxon>Bacteria</taxon>
        <taxon>Bacillati</taxon>
        <taxon>Bacillota</taxon>
        <taxon>Bacilli</taxon>
        <taxon>Bacillales</taxon>
        <taxon>Bacillaceae</taxon>
        <taxon>Alteribacter</taxon>
    </lineage>
</organism>
<comment type="caution">
    <text evidence="5">The sequence shown here is derived from an EMBL/GenBank/DDBJ whole genome shotgun (WGS) entry which is preliminary data.</text>
</comment>
<dbReference type="Gene3D" id="3.30.450.90">
    <property type="match status" value="1"/>
</dbReference>
<dbReference type="GO" id="GO:0016887">
    <property type="term" value="F:ATP hydrolysis activity"/>
    <property type="evidence" value="ECO:0007669"/>
    <property type="project" value="TreeGrafter"/>
</dbReference>
<evidence type="ECO:0000256" key="2">
    <source>
        <dbReference type="ARBA" id="ARBA00022741"/>
    </source>
</evidence>
<evidence type="ECO:0000313" key="6">
    <source>
        <dbReference type="Proteomes" id="UP000278746"/>
    </source>
</evidence>
<dbReference type="Proteomes" id="UP000278746">
    <property type="component" value="Unassembled WGS sequence"/>
</dbReference>
<dbReference type="OrthoDB" id="9808272at2"/>
<sequence length="349" mass="39696">MDVEQWAKKLLMDAARKQASDVHILPTHQKGLIRYRINGELMDIHETSSILLQKMIAHLKFLSGMDIGERRRPQTSALEMFLGKHLYSLRLSTFPMTFSETLVIRLLRQGSPPPLKNLTLFHSQAQKLLNFSFSNHGLILICGPTGSGKTTTLYSLMNESIFAEKRNVISLEDPVERRHDEFLQMEVNEKAGVNYAEGLRNVLRHDPDVIMIGEIRDEETARMAFRAAMTGHLVLSTLHSSTTAMAVRRLEEFGMSRTEISETLLLAATQTLVRLSCPYCKEECHISCSVSRKRAAIFDILYGHDLQGVINRTIPPGSKMEDHMKKAYSLGYLSGFEIKKWERRSYVKA</sequence>
<name>A0A3M7TY83_9BACI</name>
<dbReference type="GO" id="GO:0005524">
    <property type="term" value="F:ATP binding"/>
    <property type="evidence" value="ECO:0007669"/>
    <property type="project" value="UniProtKB-KW"/>
</dbReference>
<dbReference type="EMBL" id="RHIB01000001">
    <property type="protein sequence ID" value="RNA70558.1"/>
    <property type="molecule type" value="Genomic_DNA"/>
</dbReference>
<comment type="similarity">
    <text evidence="1">Belongs to the GSP E family.</text>
</comment>
<dbReference type="InterPro" id="IPR001482">
    <property type="entry name" value="T2SS/T4SS_dom"/>
</dbReference>
<evidence type="ECO:0000256" key="1">
    <source>
        <dbReference type="ARBA" id="ARBA00006611"/>
    </source>
</evidence>
<reference evidence="5 6" key="1">
    <citation type="submission" date="2018-10" db="EMBL/GenBank/DDBJ databases">
        <title>Bacillus Keqinensis sp. nov., a moderately halophilic bacterium isolated from a saline-alkaline lake.</title>
        <authorList>
            <person name="Wang H."/>
        </authorList>
    </citation>
    <scope>NUCLEOTIDE SEQUENCE [LARGE SCALE GENOMIC DNA]</scope>
    <source>
        <strain evidence="5 6">KQ-3</strain>
    </source>
</reference>
<keyword evidence="2" id="KW-0547">Nucleotide-binding</keyword>
<dbReference type="PROSITE" id="PS00662">
    <property type="entry name" value="T2SP_E"/>
    <property type="match status" value="1"/>
</dbReference>
<keyword evidence="3" id="KW-0067">ATP-binding</keyword>
<accession>A0A3M7TY83</accession>
<dbReference type="PANTHER" id="PTHR30258">
    <property type="entry name" value="TYPE II SECRETION SYSTEM PROTEIN GSPE-RELATED"/>
    <property type="match status" value="1"/>
</dbReference>
<dbReference type="PANTHER" id="PTHR30258:SF2">
    <property type="entry name" value="COMG OPERON PROTEIN 1"/>
    <property type="match status" value="1"/>
</dbReference>
<dbReference type="NCBIfam" id="NF041000">
    <property type="entry name" value="ATPase_ComGA"/>
    <property type="match status" value="1"/>
</dbReference>
<dbReference type="AlphaFoldDB" id="A0A3M7TY83"/>
<dbReference type="CDD" id="cd01129">
    <property type="entry name" value="PulE-GspE-like"/>
    <property type="match status" value="1"/>
</dbReference>
<evidence type="ECO:0000313" key="5">
    <source>
        <dbReference type="EMBL" id="RNA70558.1"/>
    </source>
</evidence>
<proteinExistence type="inferred from homology"/>
<protein>
    <submittedName>
        <fullName evidence="5">Type II secretion system protein E</fullName>
    </submittedName>
</protein>
<evidence type="ECO:0000259" key="4">
    <source>
        <dbReference type="PROSITE" id="PS00662"/>
    </source>
</evidence>
<dbReference type="InterPro" id="IPR003593">
    <property type="entry name" value="AAA+_ATPase"/>
</dbReference>
<evidence type="ECO:0000256" key="3">
    <source>
        <dbReference type="ARBA" id="ARBA00022840"/>
    </source>
</evidence>
<dbReference type="InterPro" id="IPR047667">
    <property type="entry name" value="ATPase_ComGA"/>
</dbReference>
<dbReference type="InterPro" id="IPR027417">
    <property type="entry name" value="P-loop_NTPase"/>
</dbReference>